<dbReference type="CDD" id="cd20379">
    <property type="entry name" value="Tudor_dTUD-like"/>
    <property type="match status" value="1"/>
</dbReference>
<accession>A0AAW1K4T4</accession>
<evidence type="ECO:0000256" key="1">
    <source>
        <dbReference type="SAM" id="MobiDB-lite"/>
    </source>
</evidence>
<reference evidence="2 3" key="1">
    <citation type="journal article" date="2024" name="BMC Genomics">
        <title>De novo assembly and annotation of Popillia japonica's genome with initial clues to its potential as an invasive pest.</title>
        <authorList>
            <person name="Cucini C."/>
            <person name="Boschi S."/>
            <person name="Funari R."/>
            <person name="Cardaioli E."/>
            <person name="Iannotti N."/>
            <person name="Marturano G."/>
            <person name="Paoli F."/>
            <person name="Bruttini M."/>
            <person name="Carapelli A."/>
            <person name="Frati F."/>
            <person name="Nardi F."/>
        </authorList>
    </citation>
    <scope>NUCLEOTIDE SEQUENCE [LARGE SCALE GENOMIC DNA]</scope>
    <source>
        <strain evidence="2">DMR45628</strain>
    </source>
</reference>
<gene>
    <name evidence="2" type="ORF">QE152_g24762</name>
</gene>
<protein>
    <submittedName>
        <fullName evidence="2">Uncharacterized protein</fullName>
    </submittedName>
</protein>
<dbReference type="EMBL" id="JASPKY010000259">
    <property type="protein sequence ID" value="KAK9712681.1"/>
    <property type="molecule type" value="Genomic_DNA"/>
</dbReference>
<organism evidence="2 3">
    <name type="scientific">Popillia japonica</name>
    <name type="common">Japanese beetle</name>
    <dbReference type="NCBI Taxonomy" id="7064"/>
    <lineage>
        <taxon>Eukaryota</taxon>
        <taxon>Metazoa</taxon>
        <taxon>Ecdysozoa</taxon>
        <taxon>Arthropoda</taxon>
        <taxon>Hexapoda</taxon>
        <taxon>Insecta</taxon>
        <taxon>Pterygota</taxon>
        <taxon>Neoptera</taxon>
        <taxon>Endopterygota</taxon>
        <taxon>Coleoptera</taxon>
        <taxon>Polyphaga</taxon>
        <taxon>Scarabaeiformia</taxon>
        <taxon>Scarabaeidae</taxon>
        <taxon>Rutelinae</taxon>
        <taxon>Popillia</taxon>
    </lineage>
</organism>
<name>A0AAW1K4T4_POPJA</name>
<feature type="region of interest" description="Disordered" evidence="1">
    <location>
        <begin position="1"/>
        <end position="25"/>
    </location>
</feature>
<dbReference type="Proteomes" id="UP001458880">
    <property type="component" value="Unassembled WGS sequence"/>
</dbReference>
<proteinExistence type="predicted"/>
<comment type="caution">
    <text evidence="2">The sequence shown here is derived from an EMBL/GenBank/DDBJ whole genome shotgun (WGS) entry which is preliminary data.</text>
</comment>
<evidence type="ECO:0000313" key="2">
    <source>
        <dbReference type="EMBL" id="KAK9712681.1"/>
    </source>
</evidence>
<sequence length="121" mass="13784">MVYAESDGSLSFCEESTSEDDTSSGSEFLIGDLVLVKFSTKKTTKYYVGQIKEIDNHDDYRVKFLRKKTDSQLFYYPDIEDMGNVTASDIIMKLRQKQLEGTARTSSLISFSVNLSLFNVY</sequence>
<evidence type="ECO:0000313" key="3">
    <source>
        <dbReference type="Proteomes" id="UP001458880"/>
    </source>
</evidence>
<keyword evidence="3" id="KW-1185">Reference proteome</keyword>
<dbReference type="AlphaFoldDB" id="A0AAW1K4T4"/>